<reference evidence="2" key="1">
    <citation type="journal article" date="1991" name="Plant Mol. Biol.">
        <title>Promoter for a Brassica napus ribulose bisphosphate carboxylase/oxygenase small subunit gene binds multiple nuclear factors and contains a negative-strand open reading frame encoding a putative transmembrane protein.</title>
        <authorList>
            <person name="Nantel A.M."/>
            <person name="Lafleur F."/>
            <person name="Boivin R."/>
            <person name="Baszczynski C.L."/>
            <person name="Bellemare G."/>
        </authorList>
    </citation>
    <scope>NUCLEOTIDE SEQUENCE</scope>
    <source>
        <strain evidence="2">Westar</strain>
    </source>
</reference>
<dbReference type="AlphaFoldDB" id="Q04295"/>
<proteinExistence type="predicted"/>
<keyword evidence="1" id="KW-0812">Transmembrane</keyword>
<dbReference type="PIR" id="S16254">
    <property type="entry name" value="S16254"/>
</dbReference>
<evidence type="ECO:0000313" key="2">
    <source>
        <dbReference type="EMBL" id="CAA39403.1"/>
    </source>
</evidence>
<name>Q04295_BRANA</name>
<feature type="transmembrane region" description="Helical" evidence="1">
    <location>
        <begin position="21"/>
        <end position="43"/>
    </location>
</feature>
<organism evidence="2">
    <name type="scientific">Brassica napus</name>
    <name type="common">Rape</name>
    <dbReference type="NCBI Taxonomy" id="3708"/>
    <lineage>
        <taxon>Eukaryota</taxon>
        <taxon>Viridiplantae</taxon>
        <taxon>Streptophyta</taxon>
        <taxon>Embryophyta</taxon>
        <taxon>Tracheophyta</taxon>
        <taxon>Spermatophyta</taxon>
        <taxon>Magnoliopsida</taxon>
        <taxon>eudicotyledons</taxon>
        <taxon>Gunneridae</taxon>
        <taxon>Pentapetalae</taxon>
        <taxon>rosids</taxon>
        <taxon>malvids</taxon>
        <taxon>Brassicales</taxon>
        <taxon>Brassicaceae</taxon>
        <taxon>Brassiceae</taxon>
        <taxon>Brassica</taxon>
    </lineage>
</organism>
<feature type="transmembrane region" description="Helical" evidence="1">
    <location>
        <begin position="63"/>
        <end position="86"/>
    </location>
</feature>
<accession>Q04295</accession>
<sequence length="113" mass="13339">MLRPRGRNAIILSCIKMYECVYIWLLIYCWPPLEPMLLVPSYWETTNQTHGLLFNVSGTPNYWLSLIQLINKITFSIITITSYELLSCEKEYTVNANVDKRRRETILYSGPDW</sequence>
<evidence type="ECO:0000256" key="1">
    <source>
        <dbReference type="SAM" id="Phobius"/>
    </source>
</evidence>
<dbReference type="EMBL" id="X55937">
    <property type="protein sequence ID" value="CAA39403.1"/>
    <property type="molecule type" value="Genomic_DNA"/>
</dbReference>
<keyword evidence="1" id="KW-1133">Transmembrane helix</keyword>
<keyword evidence="1" id="KW-0472">Membrane</keyword>
<protein>
    <submittedName>
        <fullName evidence="2">RbcSF1 ribulose-1,5-biphosphate carboxylase/oxygenase small subunit</fullName>
    </submittedName>
</protein>